<evidence type="ECO:0000256" key="6">
    <source>
        <dbReference type="ARBA" id="ARBA00023077"/>
    </source>
</evidence>
<name>A0A533QDV9_9BACT</name>
<keyword evidence="9 10" id="KW-0998">Cell outer membrane</keyword>
<keyword evidence="3 10" id="KW-1134">Transmembrane beta strand</keyword>
<keyword evidence="4 10" id="KW-0812">Transmembrane</keyword>
<dbReference type="PANTHER" id="PTHR30069:SF29">
    <property type="entry name" value="HEMOGLOBIN AND HEMOGLOBIN-HAPTOGLOBIN-BINDING PROTEIN 1-RELATED"/>
    <property type="match status" value="1"/>
</dbReference>
<sequence length="203" mass="23445">MFQIGVGNKDLDPEKIRTYEVGLSYQFNKYVTSSVNYFYNDIKDLIALQRSADGSSRFENLTNARVQGIEMETKVDIYKDNYIFMNYTFQNPEDNEGNDLPFVAQHKGNFGINVHYWKYINTNISTFVSGKRSRVDTDLRDDLPAYALLNLSIIGKEFFKTMEVQGTVFNILDKDYSDPGPTRIPDDLPRPGRTFFVGLSYQF</sequence>
<evidence type="ECO:0000256" key="5">
    <source>
        <dbReference type="ARBA" id="ARBA00022729"/>
    </source>
</evidence>
<accession>A0A533QDV9</accession>
<dbReference type="PANTHER" id="PTHR30069">
    <property type="entry name" value="TONB-DEPENDENT OUTER MEMBRANE RECEPTOR"/>
    <property type="match status" value="1"/>
</dbReference>
<evidence type="ECO:0000259" key="11">
    <source>
        <dbReference type="Pfam" id="PF00593"/>
    </source>
</evidence>
<dbReference type="Gene3D" id="2.40.170.20">
    <property type="entry name" value="TonB-dependent receptor, beta-barrel domain"/>
    <property type="match status" value="1"/>
</dbReference>
<dbReference type="GO" id="GO:0044718">
    <property type="term" value="P:siderophore transmembrane transport"/>
    <property type="evidence" value="ECO:0007669"/>
    <property type="project" value="TreeGrafter"/>
</dbReference>
<dbReference type="AlphaFoldDB" id="A0A533QDV9"/>
<dbReference type="Pfam" id="PF00593">
    <property type="entry name" value="TonB_dep_Rec_b-barrel"/>
    <property type="match status" value="1"/>
</dbReference>
<evidence type="ECO:0000256" key="9">
    <source>
        <dbReference type="ARBA" id="ARBA00023237"/>
    </source>
</evidence>
<dbReference type="GO" id="GO:0009279">
    <property type="term" value="C:cell outer membrane"/>
    <property type="evidence" value="ECO:0007669"/>
    <property type="project" value="UniProtKB-SubCell"/>
</dbReference>
<reference evidence="12 13" key="1">
    <citation type="submission" date="2019-04" db="EMBL/GenBank/DDBJ databases">
        <title>Genome of a novel bacterium Candidatus Jettenia ecosi reconstructed from metagenome of an anammox bioreactor.</title>
        <authorList>
            <person name="Mardanov A.V."/>
            <person name="Beletsky A.V."/>
            <person name="Ravin N.V."/>
            <person name="Botchkova E.A."/>
            <person name="Litti Y.V."/>
            <person name="Nozhevnikova A.N."/>
        </authorList>
    </citation>
    <scope>NUCLEOTIDE SEQUENCE [LARGE SCALE GENOMIC DNA]</scope>
    <source>
        <strain evidence="12">J2</strain>
    </source>
</reference>
<dbReference type="InterPro" id="IPR039426">
    <property type="entry name" value="TonB-dep_rcpt-like"/>
</dbReference>
<dbReference type="EMBL" id="SULG01000010">
    <property type="protein sequence ID" value="TLD42943.1"/>
    <property type="molecule type" value="Genomic_DNA"/>
</dbReference>
<evidence type="ECO:0000313" key="12">
    <source>
        <dbReference type="EMBL" id="TLD42943.1"/>
    </source>
</evidence>
<protein>
    <submittedName>
        <fullName evidence="12">TonB-dependent receptor</fullName>
    </submittedName>
</protein>
<comment type="similarity">
    <text evidence="10">Belongs to the TonB-dependent receptor family.</text>
</comment>
<comment type="subcellular location">
    <subcellularLocation>
        <location evidence="1 10">Cell outer membrane</location>
        <topology evidence="1 10">Multi-pass membrane protein</topology>
    </subcellularLocation>
</comment>
<feature type="domain" description="TonB-dependent receptor-like beta-barrel" evidence="11">
    <location>
        <begin position="5"/>
        <end position="171"/>
    </location>
</feature>
<evidence type="ECO:0000256" key="7">
    <source>
        <dbReference type="ARBA" id="ARBA00023136"/>
    </source>
</evidence>
<evidence type="ECO:0000256" key="10">
    <source>
        <dbReference type="PROSITE-ProRule" id="PRU01360"/>
    </source>
</evidence>
<comment type="caution">
    <text evidence="12">The sequence shown here is derived from an EMBL/GenBank/DDBJ whole genome shotgun (WGS) entry which is preliminary data.</text>
</comment>
<keyword evidence="6" id="KW-0798">TonB box</keyword>
<keyword evidence="7 10" id="KW-0472">Membrane</keyword>
<evidence type="ECO:0000256" key="4">
    <source>
        <dbReference type="ARBA" id="ARBA00022692"/>
    </source>
</evidence>
<evidence type="ECO:0000313" key="13">
    <source>
        <dbReference type="Proteomes" id="UP000319783"/>
    </source>
</evidence>
<keyword evidence="5" id="KW-0732">Signal</keyword>
<dbReference type="InterPro" id="IPR000531">
    <property type="entry name" value="Beta-barrel_TonB"/>
</dbReference>
<dbReference type="SUPFAM" id="SSF56935">
    <property type="entry name" value="Porins"/>
    <property type="match status" value="1"/>
</dbReference>
<dbReference type="Proteomes" id="UP000319783">
    <property type="component" value="Unassembled WGS sequence"/>
</dbReference>
<dbReference type="InterPro" id="IPR036942">
    <property type="entry name" value="Beta-barrel_TonB_sf"/>
</dbReference>
<dbReference type="PROSITE" id="PS52016">
    <property type="entry name" value="TONB_DEPENDENT_REC_3"/>
    <property type="match status" value="1"/>
</dbReference>
<evidence type="ECO:0000256" key="3">
    <source>
        <dbReference type="ARBA" id="ARBA00022452"/>
    </source>
</evidence>
<organism evidence="12 13">
    <name type="scientific">Candidatus Jettenia ecosi</name>
    <dbReference type="NCBI Taxonomy" id="2494326"/>
    <lineage>
        <taxon>Bacteria</taxon>
        <taxon>Pseudomonadati</taxon>
        <taxon>Planctomycetota</taxon>
        <taxon>Candidatus Brocadiia</taxon>
        <taxon>Candidatus Brocadiales</taxon>
        <taxon>Candidatus Brocadiaceae</taxon>
        <taxon>Candidatus Jettenia</taxon>
    </lineage>
</organism>
<evidence type="ECO:0000256" key="1">
    <source>
        <dbReference type="ARBA" id="ARBA00004571"/>
    </source>
</evidence>
<proteinExistence type="inferred from homology"/>
<evidence type="ECO:0000256" key="2">
    <source>
        <dbReference type="ARBA" id="ARBA00022448"/>
    </source>
</evidence>
<keyword evidence="8 12" id="KW-0675">Receptor</keyword>
<keyword evidence="2 10" id="KW-0813">Transport</keyword>
<dbReference type="GO" id="GO:0015344">
    <property type="term" value="F:siderophore uptake transmembrane transporter activity"/>
    <property type="evidence" value="ECO:0007669"/>
    <property type="project" value="TreeGrafter"/>
</dbReference>
<gene>
    <name evidence="12" type="ORF">JETT_0731</name>
</gene>
<evidence type="ECO:0000256" key="8">
    <source>
        <dbReference type="ARBA" id="ARBA00023170"/>
    </source>
</evidence>